<protein>
    <submittedName>
        <fullName evidence="3">Uncharacterized protein</fullName>
    </submittedName>
</protein>
<keyword evidence="2" id="KW-0472">Membrane</keyword>
<keyword evidence="2" id="KW-0812">Transmembrane</keyword>
<keyword evidence="1" id="KW-0175">Coiled coil</keyword>
<keyword evidence="2" id="KW-1133">Transmembrane helix</keyword>
<organism evidence="3">
    <name type="scientific">Roseihalotalea indica</name>
    <dbReference type="NCBI Taxonomy" id="2867963"/>
    <lineage>
        <taxon>Bacteria</taxon>
        <taxon>Pseudomonadati</taxon>
        <taxon>Bacteroidota</taxon>
        <taxon>Cytophagia</taxon>
        <taxon>Cytophagales</taxon>
        <taxon>Catalimonadaceae</taxon>
        <taxon>Roseihalotalea</taxon>
    </lineage>
</organism>
<accession>A0AA49GIN1</accession>
<proteinExistence type="predicted"/>
<evidence type="ECO:0000313" key="3">
    <source>
        <dbReference type="EMBL" id="WKN34371.1"/>
    </source>
</evidence>
<feature type="transmembrane region" description="Helical" evidence="2">
    <location>
        <begin position="263"/>
        <end position="283"/>
    </location>
</feature>
<name>A0AA49GIN1_9BACT</name>
<feature type="transmembrane region" description="Helical" evidence="2">
    <location>
        <begin position="229"/>
        <end position="251"/>
    </location>
</feature>
<dbReference type="EMBL" id="CP120682">
    <property type="protein sequence ID" value="WKN34371.1"/>
    <property type="molecule type" value="Genomic_DNA"/>
</dbReference>
<feature type="transmembrane region" description="Helical" evidence="2">
    <location>
        <begin position="171"/>
        <end position="191"/>
    </location>
</feature>
<feature type="transmembrane region" description="Helical" evidence="2">
    <location>
        <begin position="197"/>
        <end position="217"/>
    </location>
</feature>
<feature type="coiled-coil region" evidence="1">
    <location>
        <begin position="335"/>
        <end position="369"/>
    </location>
</feature>
<dbReference type="AlphaFoldDB" id="A0AA49GIN1"/>
<reference evidence="3" key="1">
    <citation type="journal article" date="2023" name="Comput. Struct. Biotechnol. J.">
        <title>Discovery of a novel marine Bacteroidetes with a rich repertoire of carbohydrate-active enzymes.</title>
        <authorList>
            <person name="Chen B."/>
            <person name="Liu G."/>
            <person name="Chen Q."/>
            <person name="Wang H."/>
            <person name="Liu L."/>
            <person name="Tang K."/>
        </authorList>
    </citation>
    <scope>NUCLEOTIDE SEQUENCE</scope>
    <source>
        <strain evidence="3">TK19036</strain>
    </source>
</reference>
<evidence type="ECO:0000256" key="1">
    <source>
        <dbReference type="SAM" id="Coils"/>
    </source>
</evidence>
<feature type="coiled-coil region" evidence="1">
    <location>
        <begin position="115"/>
        <end position="156"/>
    </location>
</feature>
<gene>
    <name evidence="3" type="ORF">K4G66_18505</name>
</gene>
<sequence length="631" mass="70000">MTVLQKIGAVFSKKNTARHANQFIVPVQNTFQNTVAHLEKLALDAGQRKDPERLDDLIADLNKAVDNIKTGLSYHMENEQIDLDASYTEADEGLHAMTDDDKQADFIEEYRALQQPDLNEDLSQLELEMKAIQREKKALNNELVDAQSRKALAERQNATDSAQGRVNARNGLVISVFIGLLEVAASTGPFTHLGEGMMAGLGVLLAVGVSSMLVLTSHQGGRAWAKKNFAMAWAWLLIGALLLTAVIALRFWIGEAGLIENTIISAILIALYAASWLLALRYWKAWALTLHQKEIDALFKKLEALQKLEDKKTSAINNKKARHDVKIRKELNTQKQRQTAEHRRTQLAVKKLENDRNTAEIFLDQLRENAVAKLRQMYEEGTRIAKNGVYSLALLSMLLLGACDIKEASTQKQVVIVDISSSSGDDSLNTAQVVYDYNVQNMDLLNDEGWYGKAVEIQVMVVGDVPGGEELNAIVLAAPPILPLRNPKRRSREIQAFLAALKAELDHALAMRGTADKTQLNSTLVKALNELGRSEAQMKSVLILSDLVHDGYDVNFHSYKHNPRGLLADAHVLNAKLDTTGKLDSLSNITITVAYAGQKNKALFLAASEFWRQRFRARSDSLSVSVVRSLH</sequence>
<evidence type="ECO:0000256" key="2">
    <source>
        <dbReference type="SAM" id="Phobius"/>
    </source>
</evidence>
<reference evidence="3" key="2">
    <citation type="journal article" date="2024" name="Antonie Van Leeuwenhoek">
        <title>Roseihalotalea indica gen. nov., sp. nov., a halophilic Bacteroidetes from mesopelagic Southwest Indian Ocean with higher carbohydrate metabolic potential.</title>
        <authorList>
            <person name="Chen B."/>
            <person name="Zhang M."/>
            <person name="Lin D."/>
            <person name="Ye J."/>
            <person name="Tang K."/>
        </authorList>
    </citation>
    <scope>NUCLEOTIDE SEQUENCE</scope>
    <source>
        <strain evidence="3">TK19036</strain>
    </source>
</reference>